<protein>
    <submittedName>
        <fullName evidence="3">Uncharacterized protein</fullName>
    </submittedName>
</protein>
<keyword evidence="2" id="KW-1133">Transmembrane helix</keyword>
<sequence>MTDVPRTGSRRATPVAAGSVLSPPSAPTANSWAAFFLVVAGFAGVLQLLLPWRSAGPDAGDALHAVGVGGWPFYRALHDLPAPAFELVLARFVVLGVAGVGLALILLGLLNLLPIDHRPLGTVALLLSAGAVLGAVFLLARARSLFGVGLNALFGQAQPGFYLMLATGLVGLVGAFAAMSARSSGR</sequence>
<reference evidence="3 4" key="1">
    <citation type="submission" date="2019-05" db="EMBL/GenBank/DDBJ databases">
        <title>Nakamurella sp. N5BH11, whole genome shotgun sequence.</title>
        <authorList>
            <person name="Tuo L."/>
        </authorList>
    </citation>
    <scope>NUCLEOTIDE SEQUENCE [LARGE SCALE GENOMIC DNA]</scope>
    <source>
        <strain evidence="3 4">N5BH11</strain>
    </source>
</reference>
<feature type="transmembrane region" description="Helical" evidence="2">
    <location>
        <begin position="120"/>
        <end position="140"/>
    </location>
</feature>
<evidence type="ECO:0000313" key="4">
    <source>
        <dbReference type="Proteomes" id="UP000306985"/>
    </source>
</evidence>
<proteinExistence type="predicted"/>
<feature type="transmembrane region" description="Helical" evidence="2">
    <location>
        <begin position="89"/>
        <end position="113"/>
    </location>
</feature>
<dbReference type="RefSeq" id="WP_137447545.1">
    <property type="nucleotide sequence ID" value="NZ_SZZH01000001.1"/>
</dbReference>
<organism evidence="3 4">
    <name type="scientific">Nakamurella flava</name>
    <dbReference type="NCBI Taxonomy" id="2576308"/>
    <lineage>
        <taxon>Bacteria</taxon>
        <taxon>Bacillati</taxon>
        <taxon>Actinomycetota</taxon>
        <taxon>Actinomycetes</taxon>
        <taxon>Nakamurellales</taxon>
        <taxon>Nakamurellaceae</taxon>
        <taxon>Nakamurella</taxon>
    </lineage>
</organism>
<dbReference type="AlphaFoldDB" id="A0A4U6QJI5"/>
<evidence type="ECO:0000256" key="2">
    <source>
        <dbReference type="SAM" id="Phobius"/>
    </source>
</evidence>
<dbReference type="EMBL" id="SZZH01000001">
    <property type="protein sequence ID" value="TKV60242.1"/>
    <property type="molecule type" value="Genomic_DNA"/>
</dbReference>
<feature type="transmembrane region" description="Helical" evidence="2">
    <location>
        <begin position="160"/>
        <end position="181"/>
    </location>
</feature>
<dbReference type="Proteomes" id="UP000306985">
    <property type="component" value="Unassembled WGS sequence"/>
</dbReference>
<comment type="caution">
    <text evidence="3">The sequence shown here is derived from an EMBL/GenBank/DDBJ whole genome shotgun (WGS) entry which is preliminary data.</text>
</comment>
<accession>A0A4U6QJI5</accession>
<feature type="transmembrane region" description="Helical" evidence="2">
    <location>
        <begin position="32"/>
        <end position="52"/>
    </location>
</feature>
<keyword evidence="2" id="KW-0472">Membrane</keyword>
<evidence type="ECO:0000313" key="3">
    <source>
        <dbReference type="EMBL" id="TKV60242.1"/>
    </source>
</evidence>
<gene>
    <name evidence="3" type="ORF">FDO65_00455</name>
</gene>
<keyword evidence="4" id="KW-1185">Reference proteome</keyword>
<evidence type="ECO:0000256" key="1">
    <source>
        <dbReference type="SAM" id="MobiDB-lite"/>
    </source>
</evidence>
<name>A0A4U6QJI5_9ACTN</name>
<feature type="region of interest" description="Disordered" evidence="1">
    <location>
        <begin position="1"/>
        <end position="24"/>
    </location>
</feature>
<keyword evidence="2" id="KW-0812">Transmembrane</keyword>